<evidence type="ECO:0000313" key="2">
    <source>
        <dbReference type="Proteomes" id="UP001185069"/>
    </source>
</evidence>
<reference evidence="1 2" key="1">
    <citation type="submission" date="2023-07" db="EMBL/GenBank/DDBJ databases">
        <title>Sequencing the genomes of 1000 actinobacteria strains.</title>
        <authorList>
            <person name="Klenk H.-P."/>
        </authorList>
    </citation>
    <scope>NUCLEOTIDE SEQUENCE [LARGE SCALE GENOMIC DNA]</scope>
    <source>
        <strain evidence="1 2">DSM 14555</strain>
    </source>
</reference>
<dbReference type="EMBL" id="JAVDQF010000001">
    <property type="protein sequence ID" value="MDR6269854.1"/>
    <property type="molecule type" value="Genomic_DNA"/>
</dbReference>
<gene>
    <name evidence="1" type="ORF">JOE69_002092</name>
</gene>
<sequence>MAEPPVFESATDATSRQPIPVDRAVAHHCNTVGKKLQEQLLAAYATSQGLDGLLRNLAVDGIQPVDIAHEVNLDLALIAAVLHGENSMVYLNNRAAAQLRQTPEG</sequence>
<keyword evidence="2" id="KW-1185">Reference proteome</keyword>
<protein>
    <submittedName>
        <fullName evidence="1">Uncharacterized protein</fullName>
    </submittedName>
</protein>
<dbReference type="Proteomes" id="UP001185069">
    <property type="component" value="Unassembled WGS sequence"/>
</dbReference>
<proteinExistence type="predicted"/>
<comment type="caution">
    <text evidence="1">The sequence shown here is derived from an EMBL/GenBank/DDBJ whole genome shotgun (WGS) entry which is preliminary data.</text>
</comment>
<dbReference type="RefSeq" id="WP_309798504.1">
    <property type="nucleotide sequence ID" value="NZ_BAAAHY010000005.1"/>
</dbReference>
<name>A0ABU1JBR5_9MICC</name>
<organism evidence="1 2">
    <name type="scientific">Arthrobacter russicus</name>
    <dbReference type="NCBI Taxonomy" id="172040"/>
    <lineage>
        <taxon>Bacteria</taxon>
        <taxon>Bacillati</taxon>
        <taxon>Actinomycetota</taxon>
        <taxon>Actinomycetes</taxon>
        <taxon>Micrococcales</taxon>
        <taxon>Micrococcaceae</taxon>
        <taxon>Arthrobacter</taxon>
    </lineage>
</organism>
<accession>A0ABU1JBR5</accession>
<evidence type="ECO:0000313" key="1">
    <source>
        <dbReference type="EMBL" id="MDR6269854.1"/>
    </source>
</evidence>